<feature type="compositionally biased region" description="Polar residues" evidence="1">
    <location>
        <begin position="223"/>
        <end position="248"/>
    </location>
</feature>
<organism evidence="2 3">
    <name type="scientific">Alteribacillus bidgolensis</name>
    <dbReference type="NCBI Taxonomy" id="930129"/>
    <lineage>
        <taxon>Bacteria</taxon>
        <taxon>Bacillati</taxon>
        <taxon>Bacillota</taxon>
        <taxon>Bacilli</taxon>
        <taxon>Bacillales</taxon>
        <taxon>Bacillaceae</taxon>
        <taxon>Alteribacillus</taxon>
    </lineage>
</organism>
<dbReference type="EMBL" id="FNDU01000019">
    <property type="protein sequence ID" value="SDJ02009.1"/>
    <property type="molecule type" value="Genomic_DNA"/>
</dbReference>
<name>A0A1G8QB21_9BACI</name>
<proteinExistence type="predicted"/>
<reference evidence="2 3" key="1">
    <citation type="submission" date="2016-10" db="EMBL/GenBank/DDBJ databases">
        <authorList>
            <person name="de Groot N.N."/>
        </authorList>
    </citation>
    <scope>NUCLEOTIDE SEQUENCE [LARGE SCALE GENOMIC DNA]</scope>
    <source>
        <strain evidence="3">P4B,CCM 7963,CECT 7998,DSM 25260,IBRC-M 10614,KCTC 13821</strain>
    </source>
</reference>
<dbReference type="STRING" id="930129.SAMN05216352_1197"/>
<dbReference type="AlphaFoldDB" id="A0A1G8QB21"/>
<keyword evidence="3" id="KW-1185">Reference proteome</keyword>
<evidence type="ECO:0000256" key="1">
    <source>
        <dbReference type="SAM" id="MobiDB-lite"/>
    </source>
</evidence>
<evidence type="ECO:0000313" key="2">
    <source>
        <dbReference type="EMBL" id="SDJ02009.1"/>
    </source>
</evidence>
<sequence length="406" mass="46244">MKIDVSFHDKHIGKVESASLVPFIQYCEAQGYILSWELENRRLNLQSGLNNQEITIINKKEEDTYQTELRKEIKSFLMETGVKIKEKTDDESLLGNNIFFKLTSISFIDSIDSPFVKVGFSLNPKQKGLRTFIQHQFEAFHIEHEFNKDKSDTRARGPYLTLECEMPKHYNKEDWELFRNKISLSLALGLSQYLCNNLDKKATSISNVFLRAFFDENDHQETNEVQSNKPQHTFSQQQASTSPANQTLSAAKGSNAEVYFNYTVHAAKSKDQFMATGDLNITNTGNTDLLNPLICIKVQPIESINLGGQIIPPEMADTLGVQSSGGMRGWKFMGDDWFEKAQERGEYWIGPIEELLISPGETASLPHFQLTIETPEEKSMAIVRSVVYFQDKNISFTANNDIKFSF</sequence>
<feature type="region of interest" description="Disordered" evidence="1">
    <location>
        <begin position="220"/>
        <end position="248"/>
    </location>
</feature>
<dbReference type="RefSeq" id="WP_091587727.1">
    <property type="nucleotide sequence ID" value="NZ_FNDU01000019.1"/>
</dbReference>
<evidence type="ECO:0000313" key="3">
    <source>
        <dbReference type="Proteomes" id="UP000199017"/>
    </source>
</evidence>
<dbReference type="Proteomes" id="UP000199017">
    <property type="component" value="Unassembled WGS sequence"/>
</dbReference>
<gene>
    <name evidence="2" type="ORF">SAMN05216352_1197</name>
</gene>
<dbReference type="OrthoDB" id="2679997at2"/>
<accession>A0A1G8QB21</accession>
<protein>
    <submittedName>
        <fullName evidence="2">Uncharacterized protein</fullName>
    </submittedName>
</protein>